<dbReference type="Proteomes" id="UP000800035">
    <property type="component" value="Unassembled WGS sequence"/>
</dbReference>
<gene>
    <name evidence="2" type="ORF">CC80DRAFT_415774</name>
</gene>
<evidence type="ECO:0000313" key="2">
    <source>
        <dbReference type="EMBL" id="KAF1955186.1"/>
    </source>
</evidence>
<dbReference type="UniPathway" id="UPA00143"/>
<feature type="compositionally biased region" description="Low complexity" evidence="1">
    <location>
        <begin position="571"/>
        <end position="593"/>
    </location>
</feature>
<reference evidence="2" key="1">
    <citation type="journal article" date="2020" name="Stud. Mycol.">
        <title>101 Dothideomycetes genomes: a test case for predicting lifestyles and emergence of pathogens.</title>
        <authorList>
            <person name="Haridas S."/>
            <person name="Albert R."/>
            <person name="Binder M."/>
            <person name="Bloem J."/>
            <person name="Labutti K."/>
            <person name="Salamov A."/>
            <person name="Andreopoulos B."/>
            <person name="Baker S."/>
            <person name="Barry K."/>
            <person name="Bills G."/>
            <person name="Bluhm B."/>
            <person name="Cannon C."/>
            <person name="Castanera R."/>
            <person name="Culley D."/>
            <person name="Daum C."/>
            <person name="Ezra D."/>
            <person name="Gonzalez J."/>
            <person name="Henrissat B."/>
            <person name="Kuo A."/>
            <person name="Liang C."/>
            <person name="Lipzen A."/>
            <person name="Lutzoni F."/>
            <person name="Magnuson J."/>
            <person name="Mondo S."/>
            <person name="Nolan M."/>
            <person name="Ohm R."/>
            <person name="Pangilinan J."/>
            <person name="Park H.-J."/>
            <person name="Ramirez L."/>
            <person name="Alfaro M."/>
            <person name="Sun H."/>
            <person name="Tritt A."/>
            <person name="Yoshinaga Y."/>
            <person name="Zwiers L.-H."/>
            <person name="Turgeon B."/>
            <person name="Goodwin S."/>
            <person name="Spatafora J."/>
            <person name="Crous P."/>
            <person name="Grigoriev I."/>
        </authorList>
    </citation>
    <scope>NUCLEOTIDE SEQUENCE</scope>
    <source>
        <strain evidence="2">CBS 675.92</strain>
    </source>
</reference>
<proteinExistence type="predicted"/>
<accession>A0A6A5TWW1</accession>
<feature type="region of interest" description="Disordered" evidence="1">
    <location>
        <begin position="313"/>
        <end position="596"/>
    </location>
</feature>
<organism evidence="2 3">
    <name type="scientific">Byssothecium circinans</name>
    <dbReference type="NCBI Taxonomy" id="147558"/>
    <lineage>
        <taxon>Eukaryota</taxon>
        <taxon>Fungi</taxon>
        <taxon>Dikarya</taxon>
        <taxon>Ascomycota</taxon>
        <taxon>Pezizomycotina</taxon>
        <taxon>Dothideomycetes</taxon>
        <taxon>Pleosporomycetidae</taxon>
        <taxon>Pleosporales</taxon>
        <taxon>Massarineae</taxon>
        <taxon>Massarinaceae</taxon>
        <taxon>Byssothecium</taxon>
    </lineage>
</organism>
<feature type="compositionally biased region" description="Polar residues" evidence="1">
    <location>
        <begin position="559"/>
        <end position="570"/>
    </location>
</feature>
<dbReference type="GO" id="GO:0016567">
    <property type="term" value="P:protein ubiquitination"/>
    <property type="evidence" value="ECO:0007669"/>
    <property type="project" value="UniProtKB-UniPathway"/>
</dbReference>
<dbReference type="InterPro" id="IPR042065">
    <property type="entry name" value="E3_ELL-like"/>
</dbReference>
<feature type="compositionally biased region" description="Low complexity" evidence="1">
    <location>
        <begin position="543"/>
        <end position="552"/>
    </location>
</feature>
<feature type="compositionally biased region" description="Polar residues" evidence="1">
    <location>
        <begin position="525"/>
        <end position="535"/>
    </location>
</feature>
<feature type="compositionally biased region" description="Basic and acidic residues" evidence="1">
    <location>
        <begin position="384"/>
        <end position="393"/>
    </location>
</feature>
<dbReference type="Gene3D" id="1.10.10.2670">
    <property type="entry name" value="E3 ubiquitin-protein ligase"/>
    <property type="match status" value="1"/>
</dbReference>
<feature type="compositionally biased region" description="Low complexity" evidence="1">
    <location>
        <begin position="171"/>
        <end position="185"/>
    </location>
</feature>
<keyword evidence="3" id="KW-1185">Reference proteome</keyword>
<feature type="compositionally biased region" description="Basic and acidic residues" evidence="1">
    <location>
        <begin position="416"/>
        <end position="430"/>
    </location>
</feature>
<evidence type="ECO:0000313" key="3">
    <source>
        <dbReference type="Proteomes" id="UP000800035"/>
    </source>
</evidence>
<evidence type="ECO:0000256" key="1">
    <source>
        <dbReference type="SAM" id="MobiDB-lite"/>
    </source>
</evidence>
<dbReference type="EMBL" id="ML976995">
    <property type="protein sequence ID" value="KAF1955186.1"/>
    <property type="molecule type" value="Genomic_DNA"/>
</dbReference>
<dbReference type="AlphaFoldDB" id="A0A6A5TWW1"/>
<sequence>MATSLLPTGGIALLGAPDSDIGSRVAKPSPIQAMHVEMTQDIVDELLESMRSGKPPQILFGRTPQLKYGDKTHPLHTSSDSGRYELYQTSGAGHDEDHLEFSSLINHSLIVEKAEAVTAGVDTALEQLKSSMAAMKELKQANKTIVGDTTPMRTPGHRRVPSKNFAQHLAPSGVSSPRLSVPSSPMNKRPPTSQPGSAHDAIVNALRVPLIHLLAVRPSKEASLAVICRTSLAVVRDLLPKVAKRSADDAEKWQLTDKSFRELNPYKFPYKTSEDREQAISSAIKSFDRLRLTKDDKLWQILLPREERGQGKCLSRLNVKAPEPKAAKPSTPLHKMPKLNDKKPIVKKAEPKDAEKKPKEVKDAESKLKRQVKDKKVPATAPTDRYKPSETAKSRNKKPAPATETTSSPRVKPKMSARDLQRERERERAVRPPKPAMPINTKPKNPSPLSASPPVNASDFEDNHPVHRALAAAPSPAKTPSGNSDRGLKRKANDLDSDIHNHNLSAKKPHLDRSTPNHVPAGTNGRLNGTTPSTNGSHKRSSDGSSSSTPTSKVRKVTNINTSLASRYPNSHSQISPSDASSSQTSPSVPSLSFRQTVELSQKFQKYYKRYEDLYWQLTESATPPTEAQRNDLLKMHKKLEEMKREIKAGAHGTHR</sequence>
<name>A0A6A5TWW1_9PLEO</name>
<feature type="compositionally biased region" description="Polar residues" evidence="1">
    <location>
        <begin position="442"/>
        <end position="455"/>
    </location>
</feature>
<dbReference type="OrthoDB" id="2587563at2759"/>
<feature type="compositionally biased region" description="Basic and acidic residues" evidence="1">
    <location>
        <begin position="491"/>
        <end position="501"/>
    </location>
</feature>
<feature type="region of interest" description="Disordered" evidence="1">
    <location>
        <begin position="168"/>
        <end position="198"/>
    </location>
</feature>
<protein>
    <submittedName>
        <fullName evidence="2">Uncharacterized protein</fullName>
    </submittedName>
</protein>
<feature type="compositionally biased region" description="Basic and acidic residues" evidence="1">
    <location>
        <begin position="338"/>
        <end position="368"/>
    </location>
</feature>